<accession>A0ABY7FI02</accession>
<gene>
    <name evidence="1" type="ORF">MAR_014641</name>
</gene>
<sequence>MGKASALKELVINADLQIVACQSDKDVGQLDERAIVIDPCLSLDILRYQTFTMKVLTGKSFVQVHTSDAAFFHIQRVYFQTQICIRNTMLKF</sequence>
<dbReference type="EMBL" id="CP111023">
    <property type="protein sequence ID" value="WAR20667.1"/>
    <property type="molecule type" value="Genomic_DNA"/>
</dbReference>
<keyword evidence="2" id="KW-1185">Reference proteome</keyword>
<proteinExistence type="predicted"/>
<protein>
    <submittedName>
        <fullName evidence="1">Uncharacterized protein</fullName>
    </submittedName>
</protein>
<reference evidence="1" key="1">
    <citation type="submission" date="2022-11" db="EMBL/GenBank/DDBJ databases">
        <title>Centuries of genome instability and evolution in soft-shell clam transmissible cancer (bioRxiv).</title>
        <authorList>
            <person name="Hart S.F.M."/>
            <person name="Yonemitsu M.A."/>
            <person name="Giersch R.M."/>
            <person name="Beal B.F."/>
            <person name="Arriagada G."/>
            <person name="Davis B.W."/>
            <person name="Ostrander E.A."/>
            <person name="Goff S.P."/>
            <person name="Metzger M.J."/>
        </authorList>
    </citation>
    <scope>NUCLEOTIDE SEQUENCE</scope>
    <source>
        <strain evidence="1">MELC-2E11</strain>
        <tissue evidence="1">Siphon/mantle</tissue>
    </source>
</reference>
<dbReference type="Proteomes" id="UP001164746">
    <property type="component" value="Chromosome 12"/>
</dbReference>
<evidence type="ECO:0000313" key="2">
    <source>
        <dbReference type="Proteomes" id="UP001164746"/>
    </source>
</evidence>
<name>A0ABY7FI02_MYAAR</name>
<organism evidence="1 2">
    <name type="scientific">Mya arenaria</name>
    <name type="common">Soft-shell clam</name>
    <dbReference type="NCBI Taxonomy" id="6604"/>
    <lineage>
        <taxon>Eukaryota</taxon>
        <taxon>Metazoa</taxon>
        <taxon>Spiralia</taxon>
        <taxon>Lophotrochozoa</taxon>
        <taxon>Mollusca</taxon>
        <taxon>Bivalvia</taxon>
        <taxon>Autobranchia</taxon>
        <taxon>Heteroconchia</taxon>
        <taxon>Euheterodonta</taxon>
        <taxon>Imparidentia</taxon>
        <taxon>Neoheterodontei</taxon>
        <taxon>Myida</taxon>
        <taxon>Myoidea</taxon>
        <taxon>Myidae</taxon>
        <taxon>Mya</taxon>
    </lineage>
</organism>
<evidence type="ECO:0000313" key="1">
    <source>
        <dbReference type="EMBL" id="WAR20667.1"/>
    </source>
</evidence>